<evidence type="ECO:0000256" key="1">
    <source>
        <dbReference type="SAM" id="MobiDB-lite"/>
    </source>
</evidence>
<evidence type="ECO:0000259" key="2">
    <source>
        <dbReference type="Pfam" id="PF15045"/>
    </source>
</evidence>
<feature type="domain" description="Aftiphilin clathrin-binding box" evidence="2">
    <location>
        <begin position="676"/>
        <end position="744"/>
    </location>
</feature>
<organism evidence="3 4">
    <name type="scientific">Pleurodeles waltl</name>
    <name type="common">Iberian ribbed newt</name>
    <dbReference type="NCBI Taxonomy" id="8319"/>
    <lineage>
        <taxon>Eukaryota</taxon>
        <taxon>Metazoa</taxon>
        <taxon>Chordata</taxon>
        <taxon>Craniata</taxon>
        <taxon>Vertebrata</taxon>
        <taxon>Euteleostomi</taxon>
        <taxon>Amphibia</taxon>
        <taxon>Batrachia</taxon>
        <taxon>Caudata</taxon>
        <taxon>Salamandroidea</taxon>
        <taxon>Salamandridae</taxon>
        <taxon>Pleurodelinae</taxon>
        <taxon>Pleurodeles</taxon>
    </lineage>
</organism>
<sequence>MYSSSPPPLDNGAEDEDEDEFGEFGGFSEVEGSCVGFADFDAADYSNSKEDFIPPNHFMPIQDYSDVNNFSSTQVNEDCFAKLSGSPMGQSNVLETDTCNEAIQSRTSNSPCRGKTSPEYVRKKVQEKEQFVKQERISPEVIRPQVSQEISNCNGNKLPCPEFLTNGFAVVDSVNPQGTEALDMDSNTKGLNTISSHSTELNLDSIAQPSKVSGDFTTFSSKNTEETEQQAHLELGDTVLPKSQDNCVINRVNEGSRGKIVLNSSTSKDQPELEAAQFFFSDANAACLKVEHQEELKPAPLQYETVVSSSTLPSRLESDTDQCLEDIGNSEQGDAGHKVSEAMNVDVSRTCSSREMVNYSNEIIHEEHRLEKNEARGSVCTKKDNLDDVGVLTNNDHSNELATLPVSNKNDFHQVTATPPSLICDIPEHNGFIFLESTPEQFPQFTKTVQEFGEFGNVSSTSKPAFTAFDLSKETKVDALSDLDETQGKLYDFPARPSAEVDKDDLEFGDYDSVPKKQEGKDAGQDFDDFADFSSATCNQPEEWNAFEDEEKESTWKAFGDEQAVDSFINEEEPHQPHRTEVTIESESGQANKGTVLSSSHKTEPTGHGQEAAAAFQAALIGRLERIFHICFPSIPVLEEQETVATLEVFLEAKEKQAKQQEKSGGGTVENRKLLNMWMELQNIHDGYGLRYQWGGSHSNKMLLCSLGIDTRNILFTGNKKQPVIVPMYASGLGMLEPTKEPLKPVSAAEKITSIGHTPPVSPEIAPSDQLQESLPPVQFDWSTSGLTNPLDGVDPELYELTTSKMESSNTSSKVTDAFAKLMSTVEKTSTSTR</sequence>
<name>A0AAV7RTU1_PLEWA</name>
<feature type="region of interest" description="Disordered" evidence="1">
    <location>
        <begin position="1"/>
        <end position="27"/>
    </location>
</feature>
<feature type="region of interest" description="Disordered" evidence="1">
    <location>
        <begin position="571"/>
        <end position="610"/>
    </location>
</feature>
<evidence type="ECO:0000313" key="4">
    <source>
        <dbReference type="Proteomes" id="UP001066276"/>
    </source>
</evidence>
<evidence type="ECO:0000313" key="3">
    <source>
        <dbReference type="EMBL" id="KAJ1156194.1"/>
    </source>
</evidence>
<feature type="compositionally biased region" description="Basic and acidic residues" evidence="1">
    <location>
        <begin position="513"/>
        <end position="523"/>
    </location>
</feature>
<feature type="compositionally biased region" description="Polar residues" evidence="1">
    <location>
        <begin position="583"/>
        <end position="600"/>
    </location>
</feature>
<accession>A0AAV7RTU1</accession>
<dbReference type="GO" id="GO:0030121">
    <property type="term" value="C:AP-1 adaptor complex"/>
    <property type="evidence" value="ECO:0007669"/>
    <property type="project" value="TreeGrafter"/>
</dbReference>
<dbReference type="Proteomes" id="UP001066276">
    <property type="component" value="Chromosome 5"/>
</dbReference>
<dbReference type="Pfam" id="PF15045">
    <property type="entry name" value="Clathrin_bdg"/>
    <property type="match status" value="1"/>
</dbReference>
<dbReference type="AlphaFoldDB" id="A0AAV7RTU1"/>
<dbReference type="EMBL" id="JANPWB010000009">
    <property type="protein sequence ID" value="KAJ1156194.1"/>
    <property type="molecule type" value="Genomic_DNA"/>
</dbReference>
<comment type="caution">
    <text evidence="3">The sequence shown here is derived from an EMBL/GenBank/DDBJ whole genome shotgun (WGS) entry which is preliminary data.</text>
</comment>
<protein>
    <recommendedName>
        <fullName evidence="2">Aftiphilin clathrin-binding box domain-containing protein</fullName>
    </recommendedName>
</protein>
<dbReference type="InterPro" id="IPR029205">
    <property type="entry name" value="Clathrin-bd"/>
</dbReference>
<feature type="region of interest" description="Disordered" evidence="1">
    <location>
        <begin position="502"/>
        <end position="523"/>
    </location>
</feature>
<feature type="compositionally biased region" description="Basic and acidic residues" evidence="1">
    <location>
        <begin position="572"/>
        <end position="582"/>
    </location>
</feature>
<gene>
    <name evidence="3" type="ORF">NDU88_008918</name>
</gene>
<dbReference type="GO" id="GO:0032588">
    <property type="term" value="C:trans-Golgi network membrane"/>
    <property type="evidence" value="ECO:0007669"/>
    <property type="project" value="InterPro"/>
</dbReference>
<proteinExistence type="predicted"/>
<reference evidence="3" key="1">
    <citation type="journal article" date="2022" name="bioRxiv">
        <title>Sequencing and chromosome-scale assembly of the giantPleurodeles waltlgenome.</title>
        <authorList>
            <person name="Brown T."/>
            <person name="Elewa A."/>
            <person name="Iarovenko S."/>
            <person name="Subramanian E."/>
            <person name="Araus A.J."/>
            <person name="Petzold A."/>
            <person name="Susuki M."/>
            <person name="Suzuki K.-i.T."/>
            <person name="Hayashi T."/>
            <person name="Toyoda A."/>
            <person name="Oliveira C."/>
            <person name="Osipova E."/>
            <person name="Leigh N.D."/>
            <person name="Simon A."/>
            <person name="Yun M.H."/>
        </authorList>
    </citation>
    <scope>NUCLEOTIDE SEQUENCE</scope>
    <source>
        <strain evidence="3">20211129_DDA</strain>
        <tissue evidence="3">Liver</tissue>
    </source>
</reference>
<dbReference type="GO" id="GO:0030276">
    <property type="term" value="F:clathrin binding"/>
    <property type="evidence" value="ECO:0007669"/>
    <property type="project" value="InterPro"/>
</dbReference>
<dbReference type="PANTHER" id="PTHR16156:SF9">
    <property type="entry name" value="AFTIPHILIN"/>
    <property type="match status" value="1"/>
</dbReference>
<dbReference type="InterPro" id="IPR046359">
    <property type="entry name" value="Aftin-like"/>
</dbReference>
<feature type="compositionally biased region" description="Acidic residues" evidence="1">
    <location>
        <begin position="12"/>
        <end position="22"/>
    </location>
</feature>
<keyword evidence="4" id="KW-1185">Reference proteome</keyword>
<dbReference type="PANTHER" id="PTHR16156">
    <property type="entry name" value="AFTIPHILIN A-RELATED"/>
    <property type="match status" value="1"/>
</dbReference>